<dbReference type="GO" id="GO:0005886">
    <property type="term" value="C:plasma membrane"/>
    <property type="evidence" value="ECO:0007669"/>
    <property type="project" value="UniProtKB-SubCell"/>
</dbReference>
<dbReference type="GO" id="GO:0006813">
    <property type="term" value="P:potassium ion transport"/>
    <property type="evidence" value="ECO:0007669"/>
    <property type="project" value="InterPro"/>
</dbReference>
<feature type="transmembrane region" description="Helical" evidence="9">
    <location>
        <begin position="227"/>
        <end position="244"/>
    </location>
</feature>
<comment type="subcellular location">
    <subcellularLocation>
        <location evidence="1">Cell membrane</location>
        <topology evidence="1">Multi-pass membrane protein</topology>
    </subcellularLocation>
</comment>
<reference evidence="11" key="1">
    <citation type="submission" date="2021-04" db="EMBL/GenBank/DDBJ databases">
        <title>Genome sequence of Woronichinia naegeliana from Washington state freshwater lake bloom.</title>
        <authorList>
            <person name="Dreher T.W."/>
        </authorList>
    </citation>
    <scope>NUCLEOTIDE SEQUENCE</scope>
    <source>
        <strain evidence="11">WA131</strain>
    </source>
</reference>
<dbReference type="Gene3D" id="1.20.1530.20">
    <property type="match status" value="1"/>
</dbReference>
<keyword evidence="2" id="KW-0813">Transport</keyword>
<evidence type="ECO:0000256" key="9">
    <source>
        <dbReference type="SAM" id="Phobius"/>
    </source>
</evidence>
<dbReference type="GO" id="GO:0015297">
    <property type="term" value="F:antiporter activity"/>
    <property type="evidence" value="ECO:0007669"/>
    <property type="project" value="UniProtKB-KW"/>
</dbReference>
<dbReference type="Pfam" id="PF02254">
    <property type="entry name" value="TrkA_N"/>
    <property type="match status" value="1"/>
</dbReference>
<evidence type="ECO:0000256" key="7">
    <source>
        <dbReference type="ARBA" id="ARBA00023065"/>
    </source>
</evidence>
<keyword evidence="8 9" id="KW-0472">Membrane</keyword>
<evidence type="ECO:0000313" key="11">
    <source>
        <dbReference type="EMBL" id="UXE59325.1"/>
    </source>
</evidence>
<dbReference type="InterPro" id="IPR006153">
    <property type="entry name" value="Cation/H_exchanger_TM"/>
</dbReference>
<dbReference type="Pfam" id="PF00999">
    <property type="entry name" value="Na_H_Exchanger"/>
    <property type="match status" value="1"/>
</dbReference>
<dbReference type="SUPFAM" id="SSF51735">
    <property type="entry name" value="NAD(P)-binding Rossmann-fold domains"/>
    <property type="match status" value="1"/>
</dbReference>
<feature type="transmembrane region" description="Helical" evidence="9">
    <location>
        <begin position="12"/>
        <end position="42"/>
    </location>
</feature>
<dbReference type="AlphaFoldDB" id="A0A977KVV4"/>
<proteinExistence type="predicted"/>
<feature type="domain" description="RCK N-terminal" evidence="10">
    <location>
        <begin position="404"/>
        <end position="522"/>
    </location>
</feature>
<evidence type="ECO:0000256" key="5">
    <source>
        <dbReference type="ARBA" id="ARBA00022692"/>
    </source>
</evidence>
<protein>
    <submittedName>
        <fullName evidence="11">Cation:proton antiporter</fullName>
    </submittedName>
</protein>
<dbReference type="KEGG" id="wna:KA717_26190"/>
<evidence type="ECO:0000256" key="8">
    <source>
        <dbReference type="ARBA" id="ARBA00023136"/>
    </source>
</evidence>
<dbReference type="PANTHER" id="PTHR32507:SF0">
    <property type="entry name" value="NA(+)_H(+) ANTIPORTER 2-RELATED"/>
    <property type="match status" value="1"/>
</dbReference>
<dbReference type="EMBL" id="CP073041">
    <property type="protein sequence ID" value="UXE59325.1"/>
    <property type="molecule type" value="Genomic_DNA"/>
</dbReference>
<evidence type="ECO:0000256" key="1">
    <source>
        <dbReference type="ARBA" id="ARBA00004651"/>
    </source>
</evidence>
<dbReference type="GO" id="GO:1902600">
    <property type="term" value="P:proton transmembrane transport"/>
    <property type="evidence" value="ECO:0007669"/>
    <property type="project" value="InterPro"/>
</dbReference>
<keyword evidence="5 9" id="KW-0812">Transmembrane</keyword>
<feature type="transmembrane region" description="Helical" evidence="9">
    <location>
        <begin position="373"/>
        <end position="394"/>
    </location>
</feature>
<evidence type="ECO:0000256" key="6">
    <source>
        <dbReference type="ARBA" id="ARBA00022989"/>
    </source>
</evidence>
<feature type="transmembrane region" description="Helical" evidence="9">
    <location>
        <begin position="192"/>
        <end position="215"/>
    </location>
</feature>
<evidence type="ECO:0000256" key="2">
    <source>
        <dbReference type="ARBA" id="ARBA00022448"/>
    </source>
</evidence>
<evidence type="ECO:0000256" key="3">
    <source>
        <dbReference type="ARBA" id="ARBA00022449"/>
    </source>
</evidence>
<dbReference type="PROSITE" id="PS51201">
    <property type="entry name" value="RCK_N"/>
    <property type="match status" value="1"/>
</dbReference>
<evidence type="ECO:0000259" key="10">
    <source>
        <dbReference type="PROSITE" id="PS51201"/>
    </source>
</evidence>
<evidence type="ECO:0000256" key="4">
    <source>
        <dbReference type="ARBA" id="ARBA00022475"/>
    </source>
</evidence>
<dbReference type="InterPro" id="IPR038770">
    <property type="entry name" value="Na+/solute_symporter_sf"/>
</dbReference>
<keyword evidence="6 9" id="KW-1133">Transmembrane helix</keyword>
<keyword evidence="3" id="KW-0050">Antiport</keyword>
<dbReference type="PANTHER" id="PTHR32507">
    <property type="entry name" value="NA(+)/H(+) ANTIPORTER 1"/>
    <property type="match status" value="1"/>
</dbReference>
<feature type="transmembrane region" description="Helical" evidence="9">
    <location>
        <begin position="307"/>
        <end position="326"/>
    </location>
</feature>
<feature type="transmembrane region" description="Helical" evidence="9">
    <location>
        <begin position="278"/>
        <end position="301"/>
    </location>
</feature>
<dbReference type="Gene3D" id="3.40.50.720">
    <property type="entry name" value="NAD(P)-binding Rossmann-like Domain"/>
    <property type="match status" value="1"/>
</dbReference>
<feature type="transmembrane region" description="Helical" evidence="9">
    <location>
        <begin position="338"/>
        <end position="361"/>
    </location>
</feature>
<dbReference type="InterPro" id="IPR036291">
    <property type="entry name" value="NAD(P)-bd_dom_sf"/>
</dbReference>
<dbReference type="InterPro" id="IPR003148">
    <property type="entry name" value="RCK_N"/>
</dbReference>
<dbReference type="Proteomes" id="UP001065613">
    <property type="component" value="Chromosome"/>
</dbReference>
<name>A0A977KVV4_9CYAN</name>
<sequence length="635" mass="68124">MEGSFNLTLQIILTVLAGISAQVVAAYLKVPSIVFLLLFGILLGRNGLHLLHPQQLGDGLEVIVALSVAIILFEGGLNLSLKEISQVSGSLRNLVTLGTLITLAGAGMAAHWLAEFPWAIAFLYGSLVVVTGPTVVGPLIKQVQVDRSVATILEGEGVLIDPVGAILAVVVLETIFKTNVTVEADVIEILTGLLLRLGIGLGIGILGGWLMSFFLKRATFLSEDINNLVVLAGVWGVFGGAQLLISESGLMATVATGMFLNSSALPDERLLRRFKGKLTILCVSVLFILLAADLSLASIVALGWGSVLTVLTLMFVVRPISVLLCTLNSGLTWQQKCFVAWIAPRGIVSASVASLFAILLTAEGINGGDAIKALVFLTIIMTVFIQGLTARWLANTLGITTATATGAIIIGCTPLGRLMARLFQSQEEPVVLIDTELEACQIAESEGIRAVHSSALDPNVLEAAGMNSMGTLIALTSNAEVNLVLAQRALEEFKPPRVWAIFPNQGSEEIPNHRPKGIQSFIDHQLFKNWNQYLSNDQVKLGKTTFQEEGLSLQQAHLQALIRSGELLPLLVKRQGNLQLVKSDEMWDAGDEIFYLLHDPRPSLLKRLSGSKQPSRLALGSLPEVEEVALNKLNR</sequence>
<feature type="transmembrane region" description="Helical" evidence="9">
    <location>
        <begin position="62"/>
        <end position="81"/>
    </location>
</feature>
<gene>
    <name evidence="11" type="ORF">KA717_26190</name>
</gene>
<feature type="transmembrane region" description="Helical" evidence="9">
    <location>
        <begin position="120"/>
        <end position="140"/>
    </location>
</feature>
<organism evidence="11">
    <name type="scientific">Woronichinia naegeliana WA131</name>
    <dbReference type="NCBI Taxonomy" id="2824559"/>
    <lineage>
        <taxon>Bacteria</taxon>
        <taxon>Bacillati</taxon>
        <taxon>Cyanobacteriota</taxon>
        <taxon>Cyanophyceae</taxon>
        <taxon>Synechococcales</taxon>
        <taxon>Coelosphaeriaceae</taxon>
        <taxon>Woronichinia</taxon>
    </lineage>
</organism>
<accession>A0A977KVV4</accession>
<keyword evidence="4" id="KW-1003">Cell membrane</keyword>
<feature type="transmembrane region" description="Helical" evidence="9">
    <location>
        <begin position="93"/>
        <end position="114"/>
    </location>
</feature>
<keyword evidence="7" id="KW-0406">Ion transport</keyword>